<keyword evidence="2" id="KW-1185">Reference proteome</keyword>
<dbReference type="RefSeq" id="WP_188782990.1">
    <property type="nucleotide sequence ID" value="NZ_BMNI01000002.1"/>
</dbReference>
<gene>
    <name evidence="1" type="ORF">GCM10011584_10780</name>
</gene>
<dbReference type="EMBL" id="BMNI01000002">
    <property type="protein sequence ID" value="GGO87063.1"/>
    <property type="molecule type" value="Genomic_DNA"/>
</dbReference>
<dbReference type="Proteomes" id="UP000655410">
    <property type="component" value="Unassembled WGS sequence"/>
</dbReference>
<organism evidence="1 2">
    <name type="scientific">Nocardioides phosphati</name>
    <dbReference type="NCBI Taxonomy" id="1867775"/>
    <lineage>
        <taxon>Bacteria</taxon>
        <taxon>Bacillati</taxon>
        <taxon>Actinomycetota</taxon>
        <taxon>Actinomycetes</taxon>
        <taxon>Propionibacteriales</taxon>
        <taxon>Nocardioidaceae</taxon>
        <taxon>Nocardioides</taxon>
    </lineage>
</organism>
<dbReference type="Pfam" id="PF11832">
    <property type="entry name" value="DUF3352"/>
    <property type="match status" value="1"/>
</dbReference>
<accession>A0ABQ2N782</accession>
<name>A0ABQ2N782_9ACTN</name>
<evidence type="ECO:0000313" key="1">
    <source>
        <dbReference type="EMBL" id="GGO87063.1"/>
    </source>
</evidence>
<evidence type="ECO:0000313" key="2">
    <source>
        <dbReference type="Proteomes" id="UP000655410"/>
    </source>
</evidence>
<dbReference type="InterPro" id="IPR021787">
    <property type="entry name" value="DUF3352"/>
</dbReference>
<comment type="caution">
    <text evidence="1">The sequence shown here is derived from an EMBL/GenBank/DDBJ whole genome shotgun (WGS) entry which is preliminary data.</text>
</comment>
<reference evidence="2" key="1">
    <citation type="journal article" date="2019" name="Int. J. Syst. Evol. Microbiol.">
        <title>The Global Catalogue of Microorganisms (GCM) 10K type strain sequencing project: providing services to taxonomists for standard genome sequencing and annotation.</title>
        <authorList>
            <consortium name="The Broad Institute Genomics Platform"/>
            <consortium name="The Broad Institute Genome Sequencing Center for Infectious Disease"/>
            <person name="Wu L."/>
            <person name="Ma J."/>
        </authorList>
    </citation>
    <scope>NUCLEOTIDE SEQUENCE [LARGE SCALE GENOMIC DNA]</scope>
    <source>
        <strain evidence="2">CGMCC 4.7371</strain>
    </source>
</reference>
<sequence>MTDLPAQPAKSRKGLALAAGGAVLAVAAVGGGVWGYQAYFGQGDQPAQALPAKGLLGYVSLDLSPNGEQLLAARSTLKKFPAIADEIKLGGKDDLRKQVFDKLKGDGPGCGGLEDYDKDVKPWLGDRVALAALDAGEGESPTPVIVLQTTDHAKAAKAVPSLVKCLEQGGDDTTSSAFNGDWLVLADGAGKAEAAVKAAKKGTLADDDAFSTWTDAAGDPGIVTGYGSTLGYERALGFITSDSGMKLPDEVMKEAKKFTGAGLVGRFRDGGLEIEVASKAKGSTVTSGDIVSSLPKSTVAALTIGLPEGWRARVEKSVGHALEDEVGMSLEQAEAMLTQQTGLDFDDIETLLGKGLSVSVDSAFDDEAMQQEDPTAIPVGIKIKGDPDKIEKVVEKLRDTFGAQGMPRGFLVSKKSGDYEIISVNPKYADKLADEHGLGDTATFKKLLPNADDSVGSFFLDFDAHDWLDDLFKQFDAPKDVRDNVAPLSGIGVSSWKDGDEAHVLAKVATD</sequence>
<evidence type="ECO:0008006" key="3">
    <source>
        <dbReference type="Google" id="ProtNLM"/>
    </source>
</evidence>
<protein>
    <recommendedName>
        <fullName evidence="3">DUF3352 domain-containing protein</fullName>
    </recommendedName>
</protein>
<proteinExistence type="predicted"/>